<keyword evidence="4 6" id="KW-0067">ATP-binding</keyword>
<proteinExistence type="inferred from homology"/>
<dbReference type="InterPro" id="IPR017871">
    <property type="entry name" value="ABC_transporter-like_CS"/>
</dbReference>
<accession>A0A2N3WNQ8</accession>
<keyword evidence="7" id="KW-1185">Reference proteome</keyword>
<evidence type="ECO:0000259" key="5">
    <source>
        <dbReference type="PROSITE" id="PS50893"/>
    </source>
</evidence>
<dbReference type="GO" id="GO:0005524">
    <property type="term" value="F:ATP binding"/>
    <property type="evidence" value="ECO:0007669"/>
    <property type="project" value="UniProtKB-KW"/>
</dbReference>
<organism evidence="6 7">
    <name type="scientific">Amycolatopsis echigonensis</name>
    <dbReference type="NCBI Taxonomy" id="2576905"/>
    <lineage>
        <taxon>Bacteria</taxon>
        <taxon>Bacillati</taxon>
        <taxon>Actinomycetota</taxon>
        <taxon>Actinomycetes</taxon>
        <taxon>Pseudonocardiales</taxon>
        <taxon>Pseudonocardiaceae</taxon>
        <taxon>Amycolatopsis</taxon>
    </lineage>
</organism>
<dbReference type="AlphaFoldDB" id="A0A2N3WNQ8"/>
<dbReference type="FunFam" id="3.40.50.300:FF:000016">
    <property type="entry name" value="Oligopeptide ABC transporter ATP-binding component"/>
    <property type="match status" value="1"/>
</dbReference>
<dbReference type="CDD" id="cd03257">
    <property type="entry name" value="ABC_NikE_OppD_transporters"/>
    <property type="match status" value="1"/>
</dbReference>
<keyword evidence="2" id="KW-0813">Transport</keyword>
<dbReference type="Proteomes" id="UP000233750">
    <property type="component" value="Unassembled WGS sequence"/>
</dbReference>
<dbReference type="RefSeq" id="WP_037817320.1">
    <property type="nucleotide sequence ID" value="NZ_PJMY01000003.1"/>
</dbReference>
<evidence type="ECO:0000313" key="7">
    <source>
        <dbReference type="Proteomes" id="UP000233750"/>
    </source>
</evidence>
<dbReference type="PROSITE" id="PS00211">
    <property type="entry name" value="ABC_TRANSPORTER_1"/>
    <property type="match status" value="1"/>
</dbReference>
<evidence type="ECO:0000256" key="3">
    <source>
        <dbReference type="ARBA" id="ARBA00022741"/>
    </source>
</evidence>
<comment type="similarity">
    <text evidence="1">Belongs to the ABC transporter superfamily.</text>
</comment>
<evidence type="ECO:0000313" key="6">
    <source>
        <dbReference type="EMBL" id="PKV95509.1"/>
    </source>
</evidence>
<dbReference type="SMART" id="SM00382">
    <property type="entry name" value="AAA"/>
    <property type="match status" value="1"/>
</dbReference>
<dbReference type="InterPro" id="IPR027417">
    <property type="entry name" value="P-loop_NTPase"/>
</dbReference>
<evidence type="ECO:0000256" key="4">
    <source>
        <dbReference type="ARBA" id="ARBA00022840"/>
    </source>
</evidence>
<dbReference type="Pfam" id="PF08352">
    <property type="entry name" value="oligo_HPY"/>
    <property type="match status" value="1"/>
</dbReference>
<dbReference type="GO" id="GO:0015833">
    <property type="term" value="P:peptide transport"/>
    <property type="evidence" value="ECO:0007669"/>
    <property type="project" value="InterPro"/>
</dbReference>
<dbReference type="NCBIfam" id="TIGR01727">
    <property type="entry name" value="oligo_HPY"/>
    <property type="match status" value="1"/>
</dbReference>
<keyword evidence="3" id="KW-0547">Nucleotide-binding</keyword>
<reference evidence="6 7" key="1">
    <citation type="submission" date="2017-12" db="EMBL/GenBank/DDBJ databases">
        <title>Sequencing the genomes of 1000 Actinobacteria strains.</title>
        <authorList>
            <person name="Klenk H.-P."/>
        </authorList>
    </citation>
    <scope>NUCLEOTIDE SEQUENCE [LARGE SCALE GENOMIC DNA]</scope>
    <source>
        <strain evidence="6 7">DSM 45165</strain>
    </source>
</reference>
<dbReference type="PANTHER" id="PTHR43776">
    <property type="entry name" value="TRANSPORT ATP-BINDING PROTEIN"/>
    <property type="match status" value="1"/>
</dbReference>
<sequence length="339" mass="36523">MTEIPVLDVRNVHVEFRRRRRAPVFRALDDVSLVIPRGKTVGLVGESGSGKSTLAKAVLGLVPVQSGSVHLLGREITHIGTAERRKLGRVLQAVFQDPNSSLNPSYTVARSLAEPLRAQGTRSRAELAKRSAAMLEDVGLDPAAAARYPRDFSGGQRQRISIARALMTAPQLVIADESVSALDLSVQAQILNLLADLQDQHGLSYLFISHDISVVKHICHDVTVLYRGQVMESGPTGPVTDQPAHPYTRALLLAAPVADPVAQRRRRATQGALSSTTGTAASNGCPFAARCPFATDQCRQVRPEPRPLADGRVVACHRYPDWQHEAAASTPATSLVTSH</sequence>
<gene>
    <name evidence="6" type="ORF">ATK30_6431</name>
</gene>
<dbReference type="PANTHER" id="PTHR43776:SF7">
    <property type="entry name" value="D,D-DIPEPTIDE TRANSPORT ATP-BINDING PROTEIN DDPF-RELATED"/>
    <property type="match status" value="1"/>
</dbReference>
<dbReference type="GO" id="GO:0016887">
    <property type="term" value="F:ATP hydrolysis activity"/>
    <property type="evidence" value="ECO:0007669"/>
    <property type="project" value="InterPro"/>
</dbReference>
<evidence type="ECO:0000256" key="2">
    <source>
        <dbReference type="ARBA" id="ARBA00022448"/>
    </source>
</evidence>
<dbReference type="PROSITE" id="PS50893">
    <property type="entry name" value="ABC_TRANSPORTER_2"/>
    <property type="match status" value="1"/>
</dbReference>
<protein>
    <submittedName>
        <fullName evidence="6">Peptide/nickel transport system ATP-binding protein</fullName>
    </submittedName>
</protein>
<name>A0A2N3WNQ8_9PSEU</name>
<feature type="domain" description="ABC transporter" evidence="5">
    <location>
        <begin position="9"/>
        <end position="252"/>
    </location>
</feature>
<dbReference type="InterPro" id="IPR013563">
    <property type="entry name" value="Oligopep_ABC_C"/>
</dbReference>
<comment type="caution">
    <text evidence="6">The sequence shown here is derived from an EMBL/GenBank/DDBJ whole genome shotgun (WGS) entry which is preliminary data.</text>
</comment>
<dbReference type="InterPro" id="IPR003439">
    <property type="entry name" value="ABC_transporter-like_ATP-bd"/>
</dbReference>
<dbReference type="GO" id="GO:0055085">
    <property type="term" value="P:transmembrane transport"/>
    <property type="evidence" value="ECO:0007669"/>
    <property type="project" value="UniProtKB-ARBA"/>
</dbReference>
<dbReference type="InterPro" id="IPR003593">
    <property type="entry name" value="AAA+_ATPase"/>
</dbReference>
<dbReference type="SUPFAM" id="SSF52540">
    <property type="entry name" value="P-loop containing nucleoside triphosphate hydrolases"/>
    <property type="match status" value="1"/>
</dbReference>
<dbReference type="Gene3D" id="3.40.50.300">
    <property type="entry name" value="P-loop containing nucleotide triphosphate hydrolases"/>
    <property type="match status" value="1"/>
</dbReference>
<dbReference type="Pfam" id="PF00005">
    <property type="entry name" value="ABC_tran"/>
    <property type="match status" value="1"/>
</dbReference>
<evidence type="ECO:0000256" key="1">
    <source>
        <dbReference type="ARBA" id="ARBA00005417"/>
    </source>
</evidence>
<dbReference type="InterPro" id="IPR050319">
    <property type="entry name" value="ABC_transp_ATP-bind"/>
</dbReference>
<dbReference type="EMBL" id="PJMY01000003">
    <property type="protein sequence ID" value="PKV95509.1"/>
    <property type="molecule type" value="Genomic_DNA"/>
</dbReference>